<dbReference type="PANTHER" id="PTHR30486">
    <property type="entry name" value="TWITCHING MOTILITY PROTEIN PILT"/>
    <property type="match status" value="1"/>
</dbReference>
<evidence type="ECO:0000259" key="2">
    <source>
        <dbReference type="Pfam" id="PF00437"/>
    </source>
</evidence>
<dbReference type="GO" id="GO:0016887">
    <property type="term" value="F:ATP hydrolysis activity"/>
    <property type="evidence" value="ECO:0007669"/>
    <property type="project" value="InterPro"/>
</dbReference>
<reference evidence="3" key="1">
    <citation type="submission" date="2020-10" db="EMBL/GenBank/DDBJ databases">
        <authorList>
            <person name="Gilroy R."/>
        </authorList>
    </citation>
    <scope>NUCLEOTIDE SEQUENCE</scope>
    <source>
        <strain evidence="3">11159</strain>
    </source>
</reference>
<dbReference type="Pfam" id="PF00437">
    <property type="entry name" value="T2SSE"/>
    <property type="match status" value="1"/>
</dbReference>
<dbReference type="PANTHER" id="PTHR30486:SF6">
    <property type="entry name" value="TYPE IV PILUS RETRACTATION ATPASE PILT"/>
    <property type="match status" value="1"/>
</dbReference>
<dbReference type="Gene3D" id="3.30.450.380">
    <property type="match status" value="1"/>
</dbReference>
<dbReference type="InterPro" id="IPR001482">
    <property type="entry name" value="T2SS/T4SS_dom"/>
</dbReference>
<protein>
    <submittedName>
        <fullName evidence="3">Type II/IV secretion system ATPase subunit</fullName>
    </submittedName>
</protein>
<feature type="domain" description="Bacterial type II secretion system protein E" evidence="2">
    <location>
        <begin position="125"/>
        <end position="276"/>
    </location>
</feature>
<dbReference type="AlphaFoldDB" id="A0A9D9DJ77"/>
<dbReference type="SUPFAM" id="SSF52540">
    <property type="entry name" value="P-loop containing nucleoside triphosphate hydrolases"/>
    <property type="match status" value="1"/>
</dbReference>
<organism evidence="3 4">
    <name type="scientific">Candidatus Onthovivens merdipullorum</name>
    <dbReference type="NCBI Taxonomy" id="2840889"/>
    <lineage>
        <taxon>Bacteria</taxon>
        <taxon>Bacillati</taxon>
        <taxon>Bacillota</taxon>
        <taxon>Bacilli</taxon>
        <taxon>Bacillales</taxon>
        <taxon>Candidatus Onthovivens</taxon>
    </lineage>
</organism>
<comment type="caution">
    <text evidence="3">The sequence shown here is derived from an EMBL/GenBank/DDBJ whole genome shotgun (WGS) entry which is preliminary data.</text>
</comment>
<dbReference type="EMBL" id="JADIMY010000086">
    <property type="protein sequence ID" value="MBO8427753.1"/>
    <property type="molecule type" value="Genomic_DNA"/>
</dbReference>
<comment type="similarity">
    <text evidence="1">Belongs to the GSP E family.</text>
</comment>
<evidence type="ECO:0000313" key="3">
    <source>
        <dbReference type="EMBL" id="MBO8427753.1"/>
    </source>
</evidence>
<dbReference type="Gene3D" id="3.40.50.300">
    <property type="entry name" value="P-loop containing nucleotide triphosphate hydrolases"/>
    <property type="match status" value="1"/>
</dbReference>
<dbReference type="InterPro" id="IPR050921">
    <property type="entry name" value="T4SS_GSP_E_ATPase"/>
</dbReference>
<reference evidence="3" key="2">
    <citation type="journal article" date="2021" name="PeerJ">
        <title>Extensive microbial diversity within the chicken gut microbiome revealed by metagenomics and culture.</title>
        <authorList>
            <person name="Gilroy R."/>
            <person name="Ravi A."/>
            <person name="Getino M."/>
            <person name="Pursley I."/>
            <person name="Horton D.L."/>
            <person name="Alikhan N.F."/>
            <person name="Baker D."/>
            <person name="Gharbi K."/>
            <person name="Hall N."/>
            <person name="Watson M."/>
            <person name="Adriaenssens E.M."/>
            <person name="Foster-Nyarko E."/>
            <person name="Jarju S."/>
            <person name="Secka A."/>
            <person name="Antonio M."/>
            <person name="Oren A."/>
            <person name="Chaudhuri R.R."/>
            <person name="La Ragione R."/>
            <person name="Hildebrand F."/>
            <person name="Pallen M.J."/>
        </authorList>
    </citation>
    <scope>NUCLEOTIDE SEQUENCE</scope>
    <source>
        <strain evidence="3">11159</strain>
    </source>
</reference>
<evidence type="ECO:0000256" key="1">
    <source>
        <dbReference type="ARBA" id="ARBA00006611"/>
    </source>
</evidence>
<evidence type="ECO:0000313" key="4">
    <source>
        <dbReference type="Proteomes" id="UP000823613"/>
    </source>
</evidence>
<gene>
    <name evidence="3" type="ORF">IAC58_04275</name>
</gene>
<sequence length="350" mass="41006">MEKERLINFIENSFIKDLLNNPNITDVSYNGENIFYQDNMVGRVKSSLEVTQKEVLDFIRQIANLSDNQFSYTDPILDMSIGRYRINATHMAIARKNRANAITFSIRIGYDELRIKEDNTFIKDKAIDLLKLFLNRNKSIVIGGLTSSGKTEFQKYLISKLKPATRVIIIDNVDELDSDYINKSIDLQTWLNLEKFKNINFDNLIKNALRNNPDYLIVSEARGEEMLSILNSAMSGHPTITTLHSKDIYSMYHRMTRLCMLKNQNLKFNETLEDIFDQFKLLIYLKKEISKDGKVIRYVDQIATNRFKNIRLLFKYPNTYYQIPNSIKYDLNLSDEEFISFKTRWESNNA</sequence>
<accession>A0A9D9DJ77</accession>
<proteinExistence type="inferred from homology"/>
<dbReference type="Proteomes" id="UP000823613">
    <property type="component" value="Unassembled WGS sequence"/>
</dbReference>
<dbReference type="InterPro" id="IPR027417">
    <property type="entry name" value="P-loop_NTPase"/>
</dbReference>
<name>A0A9D9DJ77_9BACL</name>